<feature type="chain" id="PRO_5047126993" description="glucan endo-1,3-beta-D-glucosidase" evidence="9">
    <location>
        <begin position="22"/>
        <end position="457"/>
    </location>
</feature>
<evidence type="ECO:0000256" key="3">
    <source>
        <dbReference type="ARBA" id="ARBA00012780"/>
    </source>
</evidence>
<sequence>MIFNRATLLTVFSAICATARAGCSYVDGNYYCSETNAVVYQGIGYSGSYSDVTNIDESSCQCSSETKSFSGAMSPLDEELSVHFRGPLKLLQFGVYYPSSSSSKVKRDEDDEECQTTVHVHHRHRRAVDYVSVTATVYVDQNGNTITGTTSASAAETSVVSSASTASSAAEAVSTPDGDDEAASESTSQGSSSSSSSSASSAATSTSSSSSSSSGSGWSRSSYFTPGSNDNVTFLNHKGGSGSGTFSYCFGNSISYCAADGVSASSSSVALGDVTVDSNVEFLIMSGVDCDDTSAGDCGYYRSGIPAYHGFAGATKMFVFEFQMPTATDSATTNYDMPAIWLLNAKIPRTLQYGSADCSCWSTGCGELDLFEILSSGSDKLISHLHDGQGDNGSAYGGGGSQDYFQRPTDSTMKAAAIFYDGEVHIVVLDDNVDFSDSLDADTVSGWMNMAGSTANI</sequence>
<protein>
    <recommendedName>
        <fullName evidence="3">glucan endo-1,3-beta-D-glucosidase</fullName>
        <ecNumber evidence="3">3.2.1.39</ecNumber>
    </recommendedName>
</protein>
<dbReference type="InterPro" id="IPR018807">
    <property type="entry name" value="YJL171C/Tos1_N"/>
</dbReference>
<dbReference type="PANTHER" id="PTHR31737">
    <property type="entry name" value="PROTEIN TOS1"/>
    <property type="match status" value="1"/>
</dbReference>
<dbReference type="Pfam" id="PF10287">
    <property type="entry name" value="YJL171C_Tos1_C"/>
    <property type="match status" value="1"/>
</dbReference>
<feature type="compositionally biased region" description="Low complexity" evidence="8">
    <location>
        <begin position="165"/>
        <end position="175"/>
    </location>
</feature>
<feature type="signal peptide" evidence="9">
    <location>
        <begin position="1"/>
        <end position="21"/>
    </location>
</feature>
<dbReference type="Pfam" id="PF10290">
    <property type="entry name" value="YJL171C_Tos1_N"/>
    <property type="match status" value="1"/>
</dbReference>
<organism evidence="12 13">
    <name type="scientific">Ogataea haglerorum</name>
    <dbReference type="NCBI Taxonomy" id="1937702"/>
    <lineage>
        <taxon>Eukaryota</taxon>
        <taxon>Fungi</taxon>
        <taxon>Dikarya</taxon>
        <taxon>Ascomycota</taxon>
        <taxon>Saccharomycotina</taxon>
        <taxon>Pichiomycetes</taxon>
        <taxon>Pichiales</taxon>
        <taxon>Pichiaceae</taxon>
        <taxon>Ogataea</taxon>
    </lineage>
</organism>
<evidence type="ECO:0000313" key="13">
    <source>
        <dbReference type="Proteomes" id="UP000697297"/>
    </source>
</evidence>
<gene>
    <name evidence="12" type="ORF">KL946_003074</name>
</gene>
<comment type="caution">
    <text evidence="12">The sequence shown here is derived from an EMBL/GenBank/DDBJ whole genome shotgun (WGS) entry which is preliminary data.</text>
</comment>
<accession>A0ABQ7RER8</accession>
<evidence type="ECO:0000256" key="8">
    <source>
        <dbReference type="SAM" id="MobiDB-lite"/>
    </source>
</evidence>
<evidence type="ECO:0000256" key="5">
    <source>
        <dbReference type="ARBA" id="ARBA00022801"/>
    </source>
</evidence>
<dbReference type="PANTHER" id="PTHR31737:SF2">
    <property type="entry name" value="PROTEIN TOS1"/>
    <property type="match status" value="1"/>
</dbReference>
<evidence type="ECO:0000256" key="2">
    <source>
        <dbReference type="ARBA" id="ARBA00006055"/>
    </source>
</evidence>
<keyword evidence="13" id="KW-1185">Reference proteome</keyword>
<dbReference type="Proteomes" id="UP000697297">
    <property type="component" value="Unassembled WGS sequence"/>
</dbReference>
<evidence type="ECO:0000256" key="4">
    <source>
        <dbReference type="ARBA" id="ARBA00022729"/>
    </source>
</evidence>
<evidence type="ECO:0000256" key="7">
    <source>
        <dbReference type="ARBA" id="ARBA00023316"/>
    </source>
</evidence>
<comment type="catalytic activity">
    <reaction evidence="1">
        <text>Hydrolysis of (1-&gt;3)-beta-D-glucosidic linkages in (1-&gt;3)-beta-D-glucans.</text>
        <dbReference type="EC" id="3.2.1.39"/>
    </reaction>
</comment>
<evidence type="ECO:0000256" key="9">
    <source>
        <dbReference type="SAM" id="SignalP"/>
    </source>
</evidence>
<evidence type="ECO:0000256" key="6">
    <source>
        <dbReference type="ARBA" id="ARBA00023295"/>
    </source>
</evidence>
<dbReference type="InterPro" id="IPR018805">
    <property type="entry name" value="YJL171C/Tos1_C"/>
</dbReference>
<evidence type="ECO:0000259" key="10">
    <source>
        <dbReference type="Pfam" id="PF10287"/>
    </source>
</evidence>
<feature type="compositionally biased region" description="Low complexity" evidence="8">
    <location>
        <begin position="184"/>
        <end position="220"/>
    </location>
</feature>
<feature type="region of interest" description="Disordered" evidence="8">
    <location>
        <begin position="165"/>
        <end position="220"/>
    </location>
</feature>
<feature type="domain" description="Cell wall protein YJL171C/Tos1 C-terminal" evidence="10">
    <location>
        <begin position="217"/>
        <end position="447"/>
    </location>
</feature>
<keyword evidence="7" id="KW-0961">Cell wall biogenesis/degradation</keyword>
<evidence type="ECO:0000259" key="11">
    <source>
        <dbReference type="Pfam" id="PF10290"/>
    </source>
</evidence>
<comment type="similarity">
    <text evidence="2">Belongs to the PGA52 family.</text>
</comment>
<keyword evidence="4 9" id="KW-0732">Signal</keyword>
<dbReference type="EMBL" id="JAHLUN010000008">
    <property type="protein sequence ID" value="KAG7764394.1"/>
    <property type="molecule type" value="Genomic_DNA"/>
</dbReference>
<proteinExistence type="inferred from homology"/>
<feature type="domain" description="Cell wall protein YJL171C/Tos1 N-terminal" evidence="11">
    <location>
        <begin position="37"/>
        <end position="98"/>
    </location>
</feature>
<dbReference type="Gene3D" id="2.60.120.200">
    <property type="match status" value="1"/>
</dbReference>
<dbReference type="EC" id="3.2.1.39" evidence="3"/>
<evidence type="ECO:0000256" key="1">
    <source>
        <dbReference type="ARBA" id="ARBA00000382"/>
    </source>
</evidence>
<keyword evidence="5" id="KW-0378">Hydrolase</keyword>
<reference evidence="12 13" key="1">
    <citation type="journal article" date="2021" name="G3 (Bethesda)">
        <title>Genomic diversity, chromosomal rearrangements, and interspecies hybridization in the ogataea polymorpha species complex.</title>
        <authorList>
            <person name="Hanson S.J."/>
            <person name="Cinneide E.O."/>
            <person name="Salzberg L.I."/>
            <person name="Wolfe K.H."/>
            <person name="McGowan J."/>
            <person name="Fitzpatrick D.A."/>
            <person name="Matlin K."/>
        </authorList>
    </citation>
    <scope>NUCLEOTIDE SEQUENCE [LARGE SCALE GENOMIC DNA]</scope>
    <source>
        <strain evidence="12">81-436-3</strain>
    </source>
</reference>
<keyword evidence="6" id="KW-0326">Glycosidase</keyword>
<evidence type="ECO:0000313" key="12">
    <source>
        <dbReference type="EMBL" id="KAG7764394.1"/>
    </source>
</evidence>
<name>A0ABQ7RER8_9ASCO</name>